<keyword evidence="3" id="KW-0946">Virion</keyword>
<keyword evidence="2 6" id="KW-0812">Transmembrane</keyword>
<keyword evidence="4 6" id="KW-0472">Membrane</keyword>
<accession>A0A3G3BTT0</accession>
<name>A0A3G3BTT0_9VIRU</name>
<keyword evidence="5" id="KW-0325">Glycoprotein</keyword>
<reference evidence="7" key="1">
    <citation type="submission" date="2018-10" db="EMBL/GenBank/DDBJ databases">
        <title>Extensive Diversity of RNA Viruses in Australian Ticks.</title>
        <authorList>
            <person name="Harvey E."/>
            <person name="Rose K."/>
            <person name="Eden J.-S."/>
            <person name="Lo N."/>
            <person name="Abeyasuriya T."/>
            <person name="Shi M."/>
            <person name="Doggett S.L."/>
            <person name="Holmes E.C."/>
        </authorList>
    </citation>
    <scope>NUCLEOTIDE SEQUENCE</scope>
</reference>
<evidence type="ECO:0000256" key="4">
    <source>
        <dbReference type="ARBA" id="ARBA00023136"/>
    </source>
</evidence>
<organism evidence="7">
    <name type="scientific">Old quarry swamp virus</name>
    <dbReference type="NCBI Taxonomy" id="2485876"/>
    <lineage>
        <taxon>Viruses</taxon>
        <taxon>Riboviria</taxon>
    </lineage>
</organism>
<evidence type="ECO:0000256" key="3">
    <source>
        <dbReference type="ARBA" id="ARBA00022844"/>
    </source>
</evidence>
<sequence>MISINTFLIASIISNWVSQNTGEHLACTKPSILKEPLNVDMDIESSDSEILVFEYPKTVDTILAARRKWFNYCYDGTSLDPNTGCSSSTKNLPPGRKEAIEWGLKRMCRIGHQCGPDGSCWGSDAAKCHDDSTPYYVRESNLRWVGQRSMMFLHHSCISSWECKIHKTSFPIIAHYQSGTITLQIPMANGSLVEIPDDEDRKISISEYEVLYIIGETRQKSYSSKASCIMSPSKVACIVQDPDKGIDSVPFNLEKGIRCTTHRNYIFCVKAEIKGWNSLNKPIVWEGSKIEYAPAAVLSVEEVTEELITTNLKNGYNTIQLVRGINQLTRIVNTMVESLAKIDDHLVGALINKDLVTTWITPKIFRLCQASLPIRSEKSCINGRKYKMGRFVKTEEFCVGVNKKEVLNVSLFNDLRPFIRDYETNDVLASSDHLNGWSWIAEHKSHIVDMIGSFNQTDEGTKVTAGLSLIPSFDFGKYMSLVSFILSVFNFTVLCIFFRR</sequence>
<evidence type="ECO:0000256" key="5">
    <source>
        <dbReference type="ARBA" id="ARBA00023180"/>
    </source>
</evidence>
<evidence type="ECO:0000256" key="1">
    <source>
        <dbReference type="ARBA" id="ARBA00004182"/>
    </source>
</evidence>
<keyword evidence="6" id="KW-1133">Transmembrane helix</keyword>
<dbReference type="Gene3D" id="6.10.250.3010">
    <property type="match status" value="1"/>
</dbReference>
<evidence type="ECO:0000256" key="6">
    <source>
        <dbReference type="SAM" id="Phobius"/>
    </source>
</evidence>
<proteinExistence type="predicted"/>
<dbReference type="GO" id="GO:0019031">
    <property type="term" value="C:viral envelope"/>
    <property type="evidence" value="ECO:0007669"/>
    <property type="project" value="InterPro"/>
</dbReference>
<dbReference type="InterPro" id="IPR004955">
    <property type="entry name" value="Baculovirus_Gp64"/>
</dbReference>
<dbReference type="GO" id="GO:0055036">
    <property type="term" value="C:virion membrane"/>
    <property type="evidence" value="ECO:0007669"/>
    <property type="project" value="UniProtKB-SubCell"/>
</dbReference>
<protein>
    <submittedName>
        <fullName evidence="7">Hemagglutinin</fullName>
    </submittedName>
</protein>
<dbReference type="EMBL" id="MK026598">
    <property type="protein sequence ID" value="AYP67575.1"/>
    <property type="molecule type" value="Genomic_RNA"/>
</dbReference>
<evidence type="ECO:0000256" key="2">
    <source>
        <dbReference type="ARBA" id="ARBA00022692"/>
    </source>
</evidence>
<dbReference type="Pfam" id="PF03273">
    <property type="entry name" value="Baculo_gp64"/>
    <property type="match status" value="1"/>
</dbReference>
<dbReference type="GO" id="GO:0044003">
    <property type="term" value="P:symbiont-mediated perturbation of host process"/>
    <property type="evidence" value="ECO:0007669"/>
    <property type="project" value="InterPro"/>
</dbReference>
<feature type="transmembrane region" description="Helical" evidence="6">
    <location>
        <begin position="478"/>
        <end position="498"/>
    </location>
</feature>
<evidence type="ECO:0000313" key="7">
    <source>
        <dbReference type="EMBL" id="AYP67575.1"/>
    </source>
</evidence>
<comment type="subcellular location">
    <subcellularLocation>
        <location evidence="1">Virion membrane</location>
    </subcellularLocation>
</comment>